<evidence type="ECO:0000256" key="8">
    <source>
        <dbReference type="SAM" id="Phobius"/>
    </source>
</evidence>
<dbReference type="RefSeq" id="WP_202767377.1">
    <property type="nucleotide sequence ID" value="NZ_JAESWA010000022.1"/>
</dbReference>
<organism evidence="9 10">
    <name type="scientific">Clostridium paridis</name>
    <dbReference type="NCBI Taxonomy" id="2803863"/>
    <lineage>
        <taxon>Bacteria</taxon>
        <taxon>Bacillati</taxon>
        <taxon>Bacillota</taxon>
        <taxon>Clostridia</taxon>
        <taxon>Eubacteriales</taxon>
        <taxon>Clostridiaceae</taxon>
        <taxon>Clostridium</taxon>
    </lineage>
</organism>
<name>A0A937FHA1_9CLOT</name>
<dbReference type="Proteomes" id="UP000623681">
    <property type="component" value="Unassembled WGS sequence"/>
</dbReference>
<feature type="transmembrane region" description="Helical" evidence="8">
    <location>
        <begin position="206"/>
        <end position="227"/>
    </location>
</feature>
<dbReference type="PANTHER" id="PTHR21716">
    <property type="entry name" value="TRANSMEMBRANE PROTEIN"/>
    <property type="match status" value="1"/>
</dbReference>
<keyword evidence="7 8" id="KW-0472">Membrane</keyword>
<protein>
    <submittedName>
        <fullName evidence="9">AI-2E family transporter</fullName>
    </submittedName>
</protein>
<dbReference type="PANTHER" id="PTHR21716:SF53">
    <property type="entry name" value="PERMEASE PERM-RELATED"/>
    <property type="match status" value="1"/>
</dbReference>
<evidence type="ECO:0000256" key="2">
    <source>
        <dbReference type="ARBA" id="ARBA00009773"/>
    </source>
</evidence>
<dbReference type="AlphaFoldDB" id="A0A937FHA1"/>
<proteinExistence type="inferred from homology"/>
<comment type="subcellular location">
    <subcellularLocation>
        <location evidence="1">Cell membrane</location>
        <topology evidence="1">Multi-pass membrane protein</topology>
    </subcellularLocation>
</comment>
<feature type="transmembrane region" description="Helical" evidence="8">
    <location>
        <begin position="9"/>
        <end position="25"/>
    </location>
</feature>
<dbReference type="Pfam" id="PF01594">
    <property type="entry name" value="AI-2E_transport"/>
    <property type="match status" value="1"/>
</dbReference>
<keyword evidence="4" id="KW-1003">Cell membrane</keyword>
<sequence>MNKLIKSKWFKWLITFIAIALFVVIYRKVEIIRETLSVILISFIIAYSLKPLKNKILERVSINPRFLSALLILFTIGLIVGSFALLIPSLMKESIDVEGIISSISGFILSIMKKIKSINNETLDIIIIHMQEKINIWLINLSSSFFDMIVKLWENAISMAVIPVVSYYFLADGEKLLNKSLLVLPTEKRTVIKIISKDIDNVLGRYIFSQIILSLIVIIFTFIGLIVLKVKFPLWLSLINGIANIIPYFGPLLGWIPALFIALISSPTKAIETAFLYMFIQQIEGDIISPKITGDSVNMHPLGIIILLLIGEKIGGIVGMVLAIPIGVIIKVIYEDINYYIF</sequence>
<comment type="similarity">
    <text evidence="2">Belongs to the autoinducer-2 exporter (AI-2E) (TC 2.A.86) family.</text>
</comment>
<dbReference type="GO" id="GO:0055085">
    <property type="term" value="P:transmembrane transport"/>
    <property type="evidence" value="ECO:0007669"/>
    <property type="project" value="TreeGrafter"/>
</dbReference>
<keyword evidence="5 8" id="KW-0812">Transmembrane</keyword>
<evidence type="ECO:0000256" key="4">
    <source>
        <dbReference type="ARBA" id="ARBA00022475"/>
    </source>
</evidence>
<dbReference type="InterPro" id="IPR002549">
    <property type="entry name" value="AI-2E-like"/>
</dbReference>
<evidence type="ECO:0000313" key="10">
    <source>
        <dbReference type="Proteomes" id="UP000623681"/>
    </source>
</evidence>
<keyword evidence="10" id="KW-1185">Reference proteome</keyword>
<keyword evidence="6 8" id="KW-1133">Transmembrane helix</keyword>
<evidence type="ECO:0000256" key="6">
    <source>
        <dbReference type="ARBA" id="ARBA00022989"/>
    </source>
</evidence>
<keyword evidence="3" id="KW-0813">Transport</keyword>
<evidence type="ECO:0000256" key="3">
    <source>
        <dbReference type="ARBA" id="ARBA00022448"/>
    </source>
</evidence>
<evidence type="ECO:0000313" key="9">
    <source>
        <dbReference type="EMBL" id="MBL4931998.1"/>
    </source>
</evidence>
<dbReference type="EMBL" id="JAESWA010000022">
    <property type="protein sequence ID" value="MBL4931998.1"/>
    <property type="molecule type" value="Genomic_DNA"/>
</dbReference>
<evidence type="ECO:0000256" key="7">
    <source>
        <dbReference type="ARBA" id="ARBA00023136"/>
    </source>
</evidence>
<feature type="transmembrane region" description="Helical" evidence="8">
    <location>
        <begin position="94"/>
        <end position="112"/>
    </location>
</feature>
<feature type="transmembrane region" description="Helical" evidence="8">
    <location>
        <begin position="31"/>
        <end position="49"/>
    </location>
</feature>
<evidence type="ECO:0000256" key="5">
    <source>
        <dbReference type="ARBA" id="ARBA00022692"/>
    </source>
</evidence>
<accession>A0A937FHA1</accession>
<dbReference type="GO" id="GO:0005886">
    <property type="term" value="C:plasma membrane"/>
    <property type="evidence" value="ECO:0007669"/>
    <property type="project" value="UniProtKB-SubCell"/>
</dbReference>
<feature type="transmembrane region" description="Helical" evidence="8">
    <location>
        <begin position="152"/>
        <end position="170"/>
    </location>
</feature>
<evidence type="ECO:0000256" key="1">
    <source>
        <dbReference type="ARBA" id="ARBA00004651"/>
    </source>
</evidence>
<comment type="caution">
    <text evidence="9">The sequence shown here is derived from an EMBL/GenBank/DDBJ whole genome shotgun (WGS) entry which is preliminary data.</text>
</comment>
<reference evidence="9" key="1">
    <citation type="submission" date="2021-01" db="EMBL/GenBank/DDBJ databases">
        <title>Genome public.</title>
        <authorList>
            <person name="Liu C."/>
            <person name="Sun Q."/>
        </authorList>
    </citation>
    <scope>NUCLEOTIDE SEQUENCE</scope>
    <source>
        <strain evidence="9">YIM B02565</strain>
    </source>
</reference>
<feature type="transmembrane region" description="Helical" evidence="8">
    <location>
        <begin position="69"/>
        <end position="88"/>
    </location>
</feature>
<gene>
    <name evidence="9" type="ORF">JK634_09300</name>
</gene>